<name>A0A081PKR9_9SPHI</name>
<dbReference type="Proteomes" id="UP000028007">
    <property type="component" value="Unassembled WGS sequence"/>
</dbReference>
<evidence type="ECO:0000256" key="1">
    <source>
        <dbReference type="SAM" id="MobiDB-lite"/>
    </source>
</evidence>
<keyword evidence="2" id="KW-0812">Transmembrane</keyword>
<sequence>MFEEYKKELLESYFLKKSQKQLSNNLESPARLKLKKECLKIFRDKYTKSDDEMLKAFFDPLSKFNDHIKSIERFELDKFRPLVNFLQKGTNIRDEESVKLLAWLIDFEPYRNWRCKDDSKGTGVPPGITEGEPEGKSEGTEDPRANEPQVPDQQSGWSSSIKRTMIFCITLFAVAGTGFFLSGESRVGSVREPLSDEKCMYWTGEHYEPIKCDKSIKHADVMPLNLEMLYGLRRINATDTLTKYSLGKVWYSKIRGKHEFFTDSGTHPVEPNKRLKPLTNYILSNYVSYHRYLLTRLVWSIGIGITVAVSIGMVYLFRRKNRLKSRIGSGMI</sequence>
<evidence type="ECO:0000256" key="2">
    <source>
        <dbReference type="SAM" id="Phobius"/>
    </source>
</evidence>
<dbReference type="EMBL" id="JNFF01000019">
    <property type="protein sequence ID" value="KEQ31292.1"/>
    <property type="molecule type" value="Genomic_DNA"/>
</dbReference>
<dbReference type="AlphaFoldDB" id="A0A081PKR9"/>
<comment type="caution">
    <text evidence="3">The sequence shown here is derived from an EMBL/GenBank/DDBJ whole genome shotgun (WGS) entry which is preliminary data.</text>
</comment>
<feature type="transmembrane region" description="Helical" evidence="2">
    <location>
        <begin position="297"/>
        <end position="317"/>
    </location>
</feature>
<dbReference type="eggNOG" id="ENOG5032XUG">
    <property type="taxonomic scope" value="Bacteria"/>
</dbReference>
<feature type="region of interest" description="Disordered" evidence="1">
    <location>
        <begin position="118"/>
        <end position="157"/>
    </location>
</feature>
<proteinExistence type="predicted"/>
<feature type="compositionally biased region" description="Basic and acidic residues" evidence="1">
    <location>
        <begin position="133"/>
        <end position="145"/>
    </location>
</feature>
<keyword evidence="2" id="KW-0472">Membrane</keyword>
<reference evidence="3 4" key="1">
    <citation type="journal article" date="1992" name="Int. J. Syst. Bacteriol.">
        <title>Sphingobacterium antarcticus sp. nov. a Psychrotrophic Bacterium from the Soils of Schirmacher Oasis, Antarctica.</title>
        <authorList>
            <person name="Shivaji S."/>
            <person name="Ray M.K."/>
            <person name="Rao N.S."/>
            <person name="Saiserr L."/>
            <person name="Jagannadham M.V."/>
            <person name="Kumar G.S."/>
            <person name="Reddy G."/>
            <person name="Bhargava P.M."/>
        </authorList>
    </citation>
    <scope>NUCLEOTIDE SEQUENCE [LARGE SCALE GENOMIC DNA]</scope>
    <source>
        <strain evidence="3 4">4BY</strain>
    </source>
</reference>
<protein>
    <submittedName>
        <fullName evidence="3">Uncharacterized protein</fullName>
    </submittedName>
</protein>
<evidence type="ECO:0000313" key="3">
    <source>
        <dbReference type="EMBL" id="KEQ31292.1"/>
    </source>
</evidence>
<keyword evidence="2" id="KW-1133">Transmembrane helix</keyword>
<evidence type="ECO:0000313" key="4">
    <source>
        <dbReference type="Proteomes" id="UP000028007"/>
    </source>
</evidence>
<gene>
    <name evidence="3" type="ORF">N180_03340</name>
</gene>
<keyword evidence="4" id="KW-1185">Reference proteome</keyword>
<accession>A0A081PKR9</accession>
<organism evidence="3 4">
    <name type="scientific">Pedobacter antarcticus 4BY</name>
    <dbReference type="NCBI Taxonomy" id="1358423"/>
    <lineage>
        <taxon>Bacteria</taxon>
        <taxon>Pseudomonadati</taxon>
        <taxon>Bacteroidota</taxon>
        <taxon>Sphingobacteriia</taxon>
        <taxon>Sphingobacteriales</taxon>
        <taxon>Sphingobacteriaceae</taxon>
        <taxon>Pedobacter</taxon>
    </lineage>
</organism>